<reference evidence="2 3" key="1">
    <citation type="journal article" date="2019" name="Int. J. Syst. Evol. Microbiol.">
        <title>The Global Catalogue of Microorganisms (GCM) 10K type strain sequencing project: providing services to taxonomists for standard genome sequencing and annotation.</title>
        <authorList>
            <consortium name="The Broad Institute Genomics Platform"/>
            <consortium name="The Broad Institute Genome Sequencing Center for Infectious Disease"/>
            <person name="Wu L."/>
            <person name="Ma J."/>
        </authorList>
    </citation>
    <scope>NUCLEOTIDE SEQUENCE [LARGE SCALE GENOMIC DNA]</scope>
    <source>
        <strain evidence="2 3">JCM 15481</strain>
    </source>
</reference>
<accession>A0ABN2XAQ5</accession>
<name>A0ABN2XAQ5_9ACTN</name>
<sequence length="58" mass="6142">MTAGAEGSAAAVPDSDRLPEPLPQRRRRGTRCACGATTNLRPHGRYGMICGSCARKRG</sequence>
<dbReference type="RefSeq" id="WP_344287220.1">
    <property type="nucleotide sequence ID" value="NZ_BAAAPF010000003.1"/>
</dbReference>
<organism evidence="2 3">
    <name type="scientific">Streptomyces synnematoformans</name>
    <dbReference type="NCBI Taxonomy" id="415721"/>
    <lineage>
        <taxon>Bacteria</taxon>
        <taxon>Bacillati</taxon>
        <taxon>Actinomycetota</taxon>
        <taxon>Actinomycetes</taxon>
        <taxon>Kitasatosporales</taxon>
        <taxon>Streptomycetaceae</taxon>
        <taxon>Streptomyces</taxon>
    </lineage>
</organism>
<feature type="region of interest" description="Disordered" evidence="1">
    <location>
        <begin position="1"/>
        <end position="29"/>
    </location>
</feature>
<keyword evidence="3" id="KW-1185">Reference proteome</keyword>
<protein>
    <submittedName>
        <fullName evidence="2">Uncharacterized protein</fullName>
    </submittedName>
</protein>
<evidence type="ECO:0000313" key="2">
    <source>
        <dbReference type="EMBL" id="GAA2108341.1"/>
    </source>
</evidence>
<proteinExistence type="predicted"/>
<gene>
    <name evidence="2" type="ORF">GCM10009802_04110</name>
</gene>
<dbReference type="Proteomes" id="UP001500443">
    <property type="component" value="Unassembled WGS sequence"/>
</dbReference>
<comment type="caution">
    <text evidence="2">The sequence shown here is derived from an EMBL/GenBank/DDBJ whole genome shotgun (WGS) entry which is preliminary data.</text>
</comment>
<evidence type="ECO:0000256" key="1">
    <source>
        <dbReference type="SAM" id="MobiDB-lite"/>
    </source>
</evidence>
<evidence type="ECO:0000313" key="3">
    <source>
        <dbReference type="Proteomes" id="UP001500443"/>
    </source>
</evidence>
<dbReference type="EMBL" id="BAAAPF010000003">
    <property type="protein sequence ID" value="GAA2108341.1"/>
    <property type="molecule type" value="Genomic_DNA"/>
</dbReference>